<comment type="function">
    <text evidence="8">Hydrolyzes UDP-glucose to glucose 1-phosphate and UMP and ADP-ribose to ribose 5-phosphate and AMP. The physiological substrate is probably UDP-glucose. Poor activity on other substrates such as ADP-glucose, CDP-glucose, GDP-glucose and GDP-mannose.</text>
</comment>
<dbReference type="InterPro" id="IPR004385">
    <property type="entry name" value="NDP_pyrophosphatase"/>
</dbReference>
<comment type="subcellular location">
    <subcellularLocation>
        <location evidence="2">Cytoplasm</location>
    </subcellularLocation>
</comment>
<dbReference type="GO" id="GO:0008768">
    <property type="term" value="F:UDP-sugar diphosphatase activity"/>
    <property type="evidence" value="ECO:0007669"/>
    <property type="project" value="UniProtKB-EC"/>
</dbReference>
<organism evidence="13 14">
    <name type="scientific">Portunus trituberculatus</name>
    <name type="common">Swimming crab</name>
    <name type="synonym">Neptunus trituberculatus</name>
    <dbReference type="NCBI Taxonomy" id="210409"/>
    <lineage>
        <taxon>Eukaryota</taxon>
        <taxon>Metazoa</taxon>
        <taxon>Ecdysozoa</taxon>
        <taxon>Arthropoda</taxon>
        <taxon>Crustacea</taxon>
        <taxon>Multicrustacea</taxon>
        <taxon>Malacostraca</taxon>
        <taxon>Eumalacostraca</taxon>
        <taxon>Eucarida</taxon>
        <taxon>Decapoda</taxon>
        <taxon>Pleocyemata</taxon>
        <taxon>Brachyura</taxon>
        <taxon>Eubrachyura</taxon>
        <taxon>Portunoidea</taxon>
        <taxon>Portunidae</taxon>
        <taxon>Portuninae</taxon>
        <taxon>Portunus</taxon>
    </lineage>
</organism>
<keyword evidence="4" id="KW-0963">Cytoplasm</keyword>
<name>A0A5B7DLR6_PORTR</name>
<evidence type="ECO:0000256" key="2">
    <source>
        <dbReference type="ARBA" id="ARBA00004496"/>
    </source>
</evidence>
<comment type="subunit">
    <text evidence="3">Homodimer.</text>
</comment>
<dbReference type="PANTHER" id="PTHR11839:SF15">
    <property type="entry name" value="URIDINE DIPHOSPHATE GLUCOSE PYROPHOSPHATASE NUDT14"/>
    <property type="match status" value="1"/>
</dbReference>
<evidence type="ECO:0000256" key="7">
    <source>
        <dbReference type="ARBA" id="ARBA00051086"/>
    </source>
</evidence>
<evidence type="ECO:0000313" key="13">
    <source>
        <dbReference type="EMBL" id="MPC22029.1"/>
    </source>
</evidence>
<feature type="domain" description="Nudix hydrolase" evidence="12">
    <location>
        <begin position="39"/>
        <end position="199"/>
    </location>
</feature>
<evidence type="ECO:0000256" key="5">
    <source>
        <dbReference type="ARBA" id="ARBA00022801"/>
    </source>
</evidence>
<sequence>METVEDVKVEALTATSQFVKPLRMHYRQDKKDKIWDLVSLHDSVSVILFNTDRRVLVLVRQFRPAVYYNSVPEEDRQASGNVDTSKYPGCSGITLELCAGIVDKKVSLEEMARLEALEECGYDVPLKNFEHVKTFRSGVGVSGDRQTMFYAEVTDKMKVTEGGGLEAEGELIEVVEMRLQEVRELMAKPEVTAPVGLLFALTWFLQHKAPPTTTTTATTT</sequence>
<dbReference type="Proteomes" id="UP000324222">
    <property type="component" value="Unassembled WGS sequence"/>
</dbReference>
<dbReference type="EC" id="3.6.1.45" evidence="9"/>
<evidence type="ECO:0000256" key="8">
    <source>
        <dbReference type="ARBA" id="ARBA00054674"/>
    </source>
</evidence>
<dbReference type="EMBL" id="VSRR010001045">
    <property type="protein sequence ID" value="MPC22029.1"/>
    <property type="molecule type" value="Genomic_DNA"/>
</dbReference>
<comment type="cofactor">
    <cofactor evidence="1">
        <name>Mg(2+)</name>
        <dbReference type="ChEBI" id="CHEBI:18420"/>
    </cofactor>
</comment>
<evidence type="ECO:0000256" key="1">
    <source>
        <dbReference type="ARBA" id="ARBA00001946"/>
    </source>
</evidence>
<dbReference type="PANTHER" id="PTHR11839">
    <property type="entry name" value="UDP/ADP-SUGAR PYROPHOSPHATASE"/>
    <property type="match status" value="1"/>
</dbReference>
<dbReference type="AlphaFoldDB" id="A0A5B7DLR6"/>
<evidence type="ECO:0000259" key="12">
    <source>
        <dbReference type="PROSITE" id="PS51462"/>
    </source>
</evidence>
<protein>
    <recommendedName>
        <fullName evidence="10">Uridine diphosphate glucose pyrophosphatase NUDT14</fullName>
        <ecNumber evidence="9">3.6.1.45</ecNumber>
    </recommendedName>
    <alternativeName>
        <fullName evidence="11">Nucleoside diphosphate-linked moiety X motif 14</fullName>
    </alternativeName>
</protein>
<dbReference type="OrthoDB" id="10249920at2759"/>
<dbReference type="Gene3D" id="3.90.79.10">
    <property type="entry name" value="Nucleoside Triphosphate Pyrophosphohydrolase"/>
    <property type="match status" value="1"/>
</dbReference>
<evidence type="ECO:0000256" key="6">
    <source>
        <dbReference type="ARBA" id="ARBA00022842"/>
    </source>
</evidence>
<evidence type="ECO:0000256" key="4">
    <source>
        <dbReference type="ARBA" id="ARBA00022490"/>
    </source>
</evidence>
<accession>A0A5B7DLR6</accession>
<comment type="catalytic activity">
    <reaction evidence="7">
        <text>UDP-sugar + H2O = UMP + alpha-D-aldose 1-phosphate.</text>
        <dbReference type="EC" id="3.6.1.45"/>
    </reaction>
</comment>
<reference evidence="13 14" key="1">
    <citation type="submission" date="2019-05" db="EMBL/GenBank/DDBJ databases">
        <title>Another draft genome of Portunus trituberculatus and its Hox gene families provides insights of decapod evolution.</title>
        <authorList>
            <person name="Jeong J.-H."/>
            <person name="Song I."/>
            <person name="Kim S."/>
            <person name="Choi T."/>
            <person name="Kim D."/>
            <person name="Ryu S."/>
            <person name="Kim W."/>
        </authorList>
    </citation>
    <scope>NUCLEOTIDE SEQUENCE [LARGE SCALE GENOMIC DNA]</scope>
    <source>
        <tissue evidence="13">Muscle</tissue>
    </source>
</reference>
<keyword evidence="5" id="KW-0378">Hydrolase</keyword>
<dbReference type="Pfam" id="PF00293">
    <property type="entry name" value="NUDIX"/>
    <property type="match status" value="1"/>
</dbReference>
<evidence type="ECO:0000313" key="14">
    <source>
        <dbReference type="Proteomes" id="UP000324222"/>
    </source>
</evidence>
<dbReference type="PROSITE" id="PS51462">
    <property type="entry name" value="NUDIX"/>
    <property type="match status" value="1"/>
</dbReference>
<proteinExistence type="predicted"/>
<gene>
    <name evidence="13" type="primary">NUDT14</name>
    <name evidence="13" type="ORF">E2C01_015035</name>
</gene>
<evidence type="ECO:0000256" key="3">
    <source>
        <dbReference type="ARBA" id="ARBA00011738"/>
    </source>
</evidence>
<dbReference type="InterPro" id="IPR000086">
    <property type="entry name" value="NUDIX_hydrolase_dom"/>
</dbReference>
<evidence type="ECO:0000256" key="9">
    <source>
        <dbReference type="ARBA" id="ARBA00066480"/>
    </source>
</evidence>
<dbReference type="SUPFAM" id="SSF55811">
    <property type="entry name" value="Nudix"/>
    <property type="match status" value="1"/>
</dbReference>
<dbReference type="InterPro" id="IPR015797">
    <property type="entry name" value="NUDIX_hydrolase-like_dom_sf"/>
</dbReference>
<evidence type="ECO:0000256" key="11">
    <source>
        <dbReference type="ARBA" id="ARBA00080475"/>
    </source>
</evidence>
<keyword evidence="6" id="KW-0460">Magnesium</keyword>
<dbReference type="CDD" id="cd18887">
    <property type="entry name" value="NUDIX_UGPPase_Nudt14"/>
    <property type="match status" value="1"/>
</dbReference>
<dbReference type="GO" id="GO:0046872">
    <property type="term" value="F:metal ion binding"/>
    <property type="evidence" value="ECO:0007669"/>
    <property type="project" value="InterPro"/>
</dbReference>
<comment type="caution">
    <text evidence="13">The sequence shown here is derived from an EMBL/GenBank/DDBJ whole genome shotgun (WGS) entry which is preliminary data.</text>
</comment>
<keyword evidence="14" id="KW-1185">Reference proteome</keyword>
<dbReference type="GO" id="GO:0006753">
    <property type="term" value="P:nucleoside phosphate metabolic process"/>
    <property type="evidence" value="ECO:0007669"/>
    <property type="project" value="TreeGrafter"/>
</dbReference>
<dbReference type="NCBIfam" id="TIGR00052">
    <property type="entry name" value="nudix-type nucleoside diphosphatase, YffH/AdpP family"/>
    <property type="match status" value="1"/>
</dbReference>
<evidence type="ECO:0000256" key="10">
    <source>
        <dbReference type="ARBA" id="ARBA00071467"/>
    </source>
</evidence>
<dbReference type="GO" id="GO:0005737">
    <property type="term" value="C:cytoplasm"/>
    <property type="evidence" value="ECO:0007669"/>
    <property type="project" value="UniProtKB-SubCell"/>
</dbReference>
<dbReference type="FunFam" id="3.90.79.10:FF:000035">
    <property type="entry name" value="Uridine diphosphate glucose pyrophosphatase"/>
    <property type="match status" value="1"/>
</dbReference>
<dbReference type="GO" id="GO:0019693">
    <property type="term" value="P:ribose phosphate metabolic process"/>
    <property type="evidence" value="ECO:0007669"/>
    <property type="project" value="TreeGrafter"/>
</dbReference>